<dbReference type="Pfam" id="PF03392">
    <property type="entry name" value="OS-D"/>
    <property type="match status" value="1"/>
</dbReference>
<feature type="signal peptide" evidence="1">
    <location>
        <begin position="1"/>
        <end position="17"/>
    </location>
</feature>
<feature type="chain" id="PRO_5043687130" description="Chemosensory protein" evidence="1">
    <location>
        <begin position="18"/>
        <end position="125"/>
    </location>
</feature>
<dbReference type="AlphaFoldDB" id="A0AAV8WGD5"/>
<dbReference type="PANTHER" id="PTHR11257">
    <property type="entry name" value="CHEMOSENSORY PROTEIN-RELATED"/>
    <property type="match status" value="1"/>
</dbReference>
<protein>
    <recommendedName>
        <fullName evidence="4">Chemosensory protein</fullName>
    </recommendedName>
</protein>
<dbReference type="PANTHER" id="PTHR11257:SF12">
    <property type="entry name" value="EJACULATORY BULB-SPECIFIC PROTEIN 3-RELATED"/>
    <property type="match status" value="1"/>
</dbReference>
<dbReference type="InterPro" id="IPR036682">
    <property type="entry name" value="OS_D_A10/PebIII_sf"/>
</dbReference>
<proteinExistence type="predicted"/>
<evidence type="ECO:0008006" key="4">
    <source>
        <dbReference type="Google" id="ProtNLM"/>
    </source>
</evidence>
<dbReference type="EMBL" id="JANEYG010000001">
    <property type="protein sequence ID" value="KAJ8925810.1"/>
    <property type="molecule type" value="Genomic_DNA"/>
</dbReference>
<evidence type="ECO:0000256" key="1">
    <source>
        <dbReference type="SAM" id="SignalP"/>
    </source>
</evidence>
<dbReference type="InterPro" id="IPR005055">
    <property type="entry name" value="A10/PebIII"/>
</dbReference>
<organism evidence="2 3">
    <name type="scientific">Exocentrus adspersus</name>
    <dbReference type="NCBI Taxonomy" id="1586481"/>
    <lineage>
        <taxon>Eukaryota</taxon>
        <taxon>Metazoa</taxon>
        <taxon>Ecdysozoa</taxon>
        <taxon>Arthropoda</taxon>
        <taxon>Hexapoda</taxon>
        <taxon>Insecta</taxon>
        <taxon>Pterygota</taxon>
        <taxon>Neoptera</taxon>
        <taxon>Endopterygota</taxon>
        <taxon>Coleoptera</taxon>
        <taxon>Polyphaga</taxon>
        <taxon>Cucujiformia</taxon>
        <taxon>Chrysomeloidea</taxon>
        <taxon>Cerambycidae</taxon>
        <taxon>Lamiinae</taxon>
        <taxon>Acanthocinini</taxon>
        <taxon>Exocentrus</taxon>
    </lineage>
</organism>
<dbReference type="Gene3D" id="1.10.2080.10">
    <property type="entry name" value="Insect odorant-binding protein A10/Ejaculatory bulb-specific protein 3"/>
    <property type="match status" value="1"/>
</dbReference>
<comment type="caution">
    <text evidence="2">The sequence shown here is derived from an EMBL/GenBank/DDBJ whole genome shotgun (WGS) entry which is preliminary data.</text>
</comment>
<dbReference type="Proteomes" id="UP001159042">
    <property type="component" value="Unassembled WGS sequence"/>
</dbReference>
<keyword evidence="1" id="KW-0732">Signal</keyword>
<reference evidence="2 3" key="1">
    <citation type="journal article" date="2023" name="Insect Mol. Biol.">
        <title>Genome sequencing provides insights into the evolution of gene families encoding plant cell wall-degrading enzymes in longhorned beetles.</title>
        <authorList>
            <person name="Shin N.R."/>
            <person name="Okamura Y."/>
            <person name="Kirsch R."/>
            <person name="Pauchet Y."/>
        </authorList>
    </citation>
    <scope>NUCLEOTIDE SEQUENCE [LARGE SCALE GENOMIC DNA]</scope>
    <source>
        <strain evidence="2">EAD_L_NR</strain>
    </source>
</reference>
<gene>
    <name evidence="2" type="ORF">NQ315_009660</name>
</gene>
<evidence type="ECO:0000313" key="2">
    <source>
        <dbReference type="EMBL" id="KAJ8925810.1"/>
    </source>
</evidence>
<accession>A0AAV8WGD5</accession>
<sequence>MHIALFFVTALVVGVLSEEYTSKYNNIDLDAIVRNDRLLKNYVDCLLGRAKCTKEGNELKKHVGDALETGCAKCSEAHKAGVRRVIKYLVENRKDWWDQLVQKYDPNGVYRKKYQNLGKQENIAY</sequence>
<name>A0AAV8WGD5_9CUCU</name>
<dbReference type="SUPFAM" id="SSF100910">
    <property type="entry name" value="Chemosensory protein Csp2"/>
    <property type="match status" value="1"/>
</dbReference>
<keyword evidence="3" id="KW-1185">Reference proteome</keyword>
<evidence type="ECO:0000313" key="3">
    <source>
        <dbReference type="Proteomes" id="UP001159042"/>
    </source>
</evidence>